<sequence length="762" mass="82629">MRGSRKTGYAPLVAIFVAVVLAVSSLLSPQALAQRGPEPVVLRGFVRDADTGRPLSGANVVLLDSTKIVKAVASSSDGFYQIYGPAPAEYTLRVSFVGYETDRRPVTLEPGMQTVEINLAARNEALDGVTVEARRKVETAQAGLKEILPADLQTIPMPGPGSDLAGYLRSLPSVATLGDRGGRLYVRGGTPSQNLILVDGIPIYKPFHIIGFYSAFPSELVASADFYAGGFGAEYRNTLSSVLDVNLRPGNLKSFEGGVSGSPFAASARAEGPIVNGSSSFLVHARQSVIEPVGPTLLGEDTPYRFYDVTARLFTQSENSQCSVTGIRTYDRGAINPARDARFKWANTSAGVRCLTFGSRSPQIVDVSFGTARFTNEISNTEGSDRSATTWVLRTDLKMEQEFGWGTTSGGFSVDVNRFKYGFQEPFVGVDADDEFLLKLGGFVGAGIDIGDAVTVSPSIGTELPVGWSNLTIEPRLRASWQPGNSDRMKLSVAGGLYRQLSDAVVDERDAGSSFLAWVADPQSRPPQAIHAMAGWSQQLTDALRVNIEGYYKTMQDLPVAKWTPQPIFNTSLAPADAEAYGGSVVVEYKQGWLDLSANYGLSKVVYSAATDDLGAWTGGTVETYTPPHDQRHRVGLRAAADVLGGTASLRWQFSTGRPFTQSYGSDAFLEILGIRDLPEETFGRPRLLYSETYGGRLPSYHRLDASFERPFQIRPGMELTLEAGAINAYDRNNVFYFDLFLEERVDQLPVVPYLGLEISFQ</sequence>
<evidence type="ECO:0000256" key="3">
    <source>
        <dbReference type="ARBA" id="ARBA00022452"/>
    </source>
</evidence>
<keyword evidence="5" id="KW-0732">Signal</keyword>
<gene>
    <name evidence="9" type="ORF">CRI94_00600</name>
</gene>
<dbReference type="Gene3D" id="2.170.130.10">
    <property type="entry name" value="TonB-dependent receptor, plug domain"/>
    <property type="match status" value="1"/>
</dbReference>
<protein>
    <submittedName>
        <fullName evidence="9">TonB-dependent receptor</fullName>
    </submittedName>
</protein>
<dbReference type="InterPro" id="IPR037066">
    <property type="entry name" value="Plug_dom_sf"/>
</dbReference>
<evidence type="ECO:0000256" key="2">
    <source>
        <dbReference type="ARBA" id="ARBA00022448"/>
    </source>
</evidence>
<dbReference type="Proteomes" id="UP000220102">
    <property type="component" value="Unassembled WGS sequence"/>
</dbReference>
<evidence type="ECO:0000256" key="7">
    <source>
        <dbReference type="ARBA" id="ARBA00023237"/>
    </source>
</evidence>
<dbReference type="PANTHER" id="PTHR30069">
    <property type="entry name" value="TONB-DEPENDENT OUTER MEMBRANE RECEPTOR"/>
    <property type="match status" value="1"/>
</dbReference>
<dbReference type="InterPro" id="IPR012910">
    <property type="entry name" value="Plug_dom"/>
</dbReference>
<evidence type="ECO:0000313" key="9">
    <source>
        <dbReference type="EMBL" id="PEN14830.1"/>
    </source>
</evidence>
<comment type="subcellular location">
    <subcellularLocation>
        <location evidence="1">Cell outer membrane</location>
        <topology evidence="1">Multi-pass membrane protein</topology>
    </subcellularLocation>
</comment>
<dbReference type="OrthoDB" id="9803050at2"/>
<keyword evidence="7" id="KW-0998">Cell outer membrane</keyword>
<proteinExistence type="predicted"/>
<keyword evidence="10" id="KW-1185">Reference proteome</keyword>
<keyword evidence="4" id="KW-0812">Transmembrane</keyword>
<dbReference type="InterPro" id="IPR008969">
    <property type="entry name" value="CarboxyPept-like_regulatory"/>
</dbReference>
<keyword evidence="2" id="KW-0813">Transport</keyword>
<dbReference type="EMBL" id="PDEQ01000001">
    <property type="protein sequence ID" value="PEN14830.1"/>
    <property type="molecule type" value="Genomic_DNA"/>
</dbReference>
<organism evidence="9 10">
    <name type="scientific">Longibacter salinarum</name>
    <dbReference type="NCBI Taxonomy" id="1850348"/>
    <lineage>
        <taxon>Bacteria</taxon>
        <taxon>Pseudomonadati</taxon>
        <taxon>Rhodothermota</taxon>
        <taxon>Rhodothermia</taxon>
        <taxon>Rhodothermales</taxon>
        <taxon>Salisaetaceae</taxon>
        <taxon>Longibacter</taxon>
    </lineage>
</organism>
<accession>A0A2A8D1R9</accession>
<dbReference type="SUPFAM" id="SSF56935">
    <property type="entry name" value="Porins"/>
    <property type="match status" value="1"/>
</dbReference>
<keyword evidence="3" id="KW-1134">Transmembrane beta strand</keyword>
<evidence type="ECO:0000259" key="8">
    <source>
        <dbReference type="Pfam" id="PF07715"/>
    </source>
</evidence>
<dbReference type="PANTHER" id="PTHR30069:SF29">
    <property type="entry name" value="HEMOGLOBIN AND HEMOGLOBIN-HAPTOGLOBIN-BINDING PROTEIN 1-RELATED"/>
    <property type="match status" value="1"/>
</dbReference>
<dbReference type="Pfam" id="PF13620">
    <property type="entry name" value="CarboxypepD_reg"/>
    <property type="match status" value="1"/>
</dbReference>
<dbReference type="AlphaFoldDB" id="A0A2A8D1R9"/>
<dbReference type="Gene3D" id="2.60.40.1120">
    <property type="entry name" value="Carboxypeptidase-like, regulatory domain"/>
    <property type="match status" value="1"/>
</dbReference>
<evidence type="ECO:0000256" key="5">
    <source>
        <dbReference type="ARBA" id="ARBA00022729"/>
    </source>
</evidence>
<keyword evidence="6" id="KW-0472">Membrane</keyword>
<dbReference type="RefSeq" id="WP_098073727.1">
    <property type="nucleotide sequence ID" value="NZ_PDEQ01000001.1"/>
</dbReference>
<comment type="caution">
    <text evidence="9">The sequence shown here is derived from an EMBL/GenBank/DDBJ whole genome shotgun (WGS) entry which is preliminary data.</text>
</comment>
<dbReference type="GO" id="GO:0044718">
    <property type="term" value="P:siderophore transmembrane transport"/>
    <property type="evidence" value="ECO:0007669"/>
    <property type="project" value="TreeGrafter"/>
</dbReference>
<dbReference type="Pfam" id="PF07715">
    <property type="entry name" value="Plug"/>
    <property type="match status" value="1"/>
</dbReference>
<dbReference type="GO" id="GO:0015344">
    <property type="term" value="F:siderophore uptake transmembrane transporter activity"/>
    <property type="evidence" value="ECO:0007669"/>
    <property type="project" value="TreeGrafter"/>
</dbReference>
<dbReference type="Gene3D" id="2.40.170.20">
    <property type="entry name" value="TonB-dependent receptor, beta-barrel domain"/>
    <property type="match status" value="1"/>
</dbReference>
<evidence type="ECO:0000313" key="10">
    <source>
        <dbReference type="Proteomes" id="UP000220102"/>
    </source>
</evidence>
<evidence type="ECO:0000256" key="1">
    <source>
        <dbReference type="ARBA" id="ARBA00004571"/>
    </source>
</evidence>
<dbReference type="GO" id="GO:0009279">
    <property type="term" value="C:cell outer membrane"/>
    <property type="evidence" value="ECO:0007669"/>
    <property type="project" value="UniProtKB-SubCell"/>
</dbReference>
<reference evidence="9 10" key="1">
    <citation type="submission" date="2017-10" db="EMBL/GenBank/DDBJ databases">
        <title>Draft genome of Longibacter Salinarum.</title>
        <authorList>
            <person name="Goh K.M."/>
            <person name="Shamsir M.S."/>
            <person name="Lim S.W."/>
        </authorList>
    </citation>
    <scope>NUCLEOTIDE SEQUENCE [LARGE SCALE GENOMIC DNA]</scope>
    <source>
        <strain evidence="9 10">KCTC 52045</strain>
    </source>
</reference>
<feature type="domain" description="TonB-dependent receptor plug" evidence="8">
    <location>
        <begin position="160"/>
        <end position="236"/>
    </location>
</feature>
<name>A0A2A8D1R9_9BACT</name>
<keyword evidence="9" id="KW-0675">Receptor</keyword>
<evidence type="ECO:0000256" key="4">
    <source>
        <dbReference type="ARBA" id="ARBA00022692"/>
    </source>
</evidence>
<dbReference type="SUPFAM" id="SSF49464">
    <property type="entry name" value="Carboxypeptidase regulatory domain-like"/>
    <property type="match status" value="1"/>
</dbReference>
<dbReference type="InterPro" id="IPR039426">
    <property type="entry name" value="TonB-dep_rcpt-like"/>
</dbReference>
<dbReference type="InterPro" id="IPR036942">
    <property type="entry name" value="Beta-barrel_TonB_sf"/>
</dbReference>
<evidence type="ECO:0000256" key="6">
    <source>
        <dbReference type="ARBA" id="ARBA00023136"/>
    </source>
</evidence>